<sequence length="76" mass="8555">MAVLAQVTGDSRSCEFALRSLQPLRQQIQSLNLESRQRMARFVGIGAATDWSSMIYALVKISQFLGDDTLYNMLKN</sequence>
<proteinExistence type="predicted"/>
<accession>A0A1Z4N3A1</accession>
<keyword evidence="2" id="KW-1185">Reference proteome</keyword>
<dbReference type="AlphaFoldDB" id="A0A1Z4N3A1"/>
<dbReference type="KEGG" id="ttq:NIES37_41600"/>
<gene>
    <name evidence="1" type="ORF">NIES37_41600</name>
</gene>
<dbReference type="EMBL" id="AP018248">
    <property type="protein sequence ID" value="BAZ00176.1"/>
    <property type="molecule type" value="Genomic_DNA"/>
</dbReference>
<organism evidence="1 2">
    <name type="scientific">Tolypothrix tenuis PCC 7101</name>
    <dbReference type="NCBI Taxonomy" id="231146"/>
    <lineage>
        <taxon>Bacteria</taxon>
        <taxon>Bacillati</taxon>
        <taxon>Cyanobacteriota</taxon>
        <taxon>Cyanophyceae</taxon>
        <taxon>Nostocales</taxon>
        <taxon>Tolypothrichaceae</taxon>
        <taxon>Tolypothrix</taxon>
    </lineage>
</organism>
<protein>
    <submittedName>
        <fullName evidence="1">Lanthionine synthetase C family protein</fullName>
    </submittedName>
</protein>
<evidence type="ECO:0000313" key="1">
    <source>
        <dbReference type="EMBL" id="BAZ00176.1"/>
    </source>
</evidence>
<reference evidence="1 2" key="1">
    <citation type="submission" date="2017-06" db="EMBL/GenBank/DDBJ databases">
        <title>Genome sequencing of cyanobaciteial culture collection at National Institute for Environmental Studies (NIES).</title>
        <authorList>
            <person name="Hirose Y."/>
            <person name="Shimura Y."/>
            <person name="Fujisawa T."/>
            <person name="Nakamura Y."/>
            <person name="Kawachi M."/>
        </authorList>
    </citation>
    <scope>NUCLEOTIDE SEQUENCE [LARGE SCALE GENOMIC DNA]</scope>
    <source>
        <strain evidence="1 2">NIES-37</strain>
    </source>
</reference>
<dbReference type="Proteomes" id="UP000218785">
    <property type="component" value="Chromosome"/>
</dbReference>
<name>A0A1Z4N3A1_9CYAN</name>
<evidence type="ECO:0000313" key="2">
    <source>
        <dbReference type="Proteomes" id="UP000218785"/>
    </source>
</evidence>
<dbReference type="SUPFAM" id="SSF158745">
    <property type="entry name" value="LanC-like"/>
    <property type="match status" value="1"/>
</dbReference>